<evidence type="ECO:0008006" key="10">
    <source>
        <dbReference type="Google" id="ProtNLM"/>
    </source>
</evidence>
<organism evidence="8 9">
    <name type="scientific">Stentor coeruleus</name>
    <dbReference type="NCBI Taxonomy" id="5963"/>
    <lineage>
        <taxon>Eukaryota</taxon>
        <taxon>Sar</taxon>
        <taxon>Alveolata</taxon>
        <taxon>Ciliophora</taxon>
        <taxon>Postciliodesmatophora</taxon>
        <taxon>Heterotrichea</taxon>
        <taxon>Heterotrichida</taxon>
        <taxon>Stentoridae</taxon>
        <taxon>Stentor</taxon>
    </lineage>
</organism>
<feature type="transmembrane region" description="Helical" evidence="7">
    <location>
        <begin position="249"/>
        <end position="272"/>
    </location>
</feature>
<feature type="transmembrane region" description="Helical" evidence="7">
    <location>
        <begin position="167"/>
        <end position="186"/>
    </location>
</feature>
<evidence type="ECO:0000256" key="5">
    <source>
        <dbReference type="ARBA" id="ARBA00022989"/>
    </source>
</evidence>
<name>A0A1R2D147_9CILI</name>
<dbReference type="PANTHER" id="PTHR13146:SF0">
    <property type="entry name" value="SOLUTE CARRIER FAMILY 35 MEMBER F6"/>
    <property type="match status" value="1"/>
</dbReference>
<reference evidence="8 9" key="1">
    <citation type="submission" date="2016-11" db="EMBL/GenBank/DDBJ databases">
        <title>The macronuclear genome of Stentor coeruleus: a giant cell with tiny introns.</title>
        <authorList>
            <person name="Slabodnick M."/>
            <person name="Ruby J.G."/>
            <person name="Reiff S.B."/>
            <person name="Swart E.C."/>
            <person name="Gosai S."/>
            <person name="Prabakaran S."/>
            <person name="Witkowska E."/>
            <person name="Larue G.E."/>
            <person name="Fisher S."/>
            <person name="Freeman R.M."/>
            <person name="Gunawardena J."/>
            <person name="Chu W."/>
            <person name="Stover N.A."/>
            <person name="Gregory B.D."/>
            <person name="Nowacki M."/>
            <person name="Derisi J."/>
            <person name="Roy S.W."/>
            <person name="Marshall W.F."/>
            <person name="Sood P."/>
        </authorList>
    </citation>
    <scope>NUCLEOTIDE SEQUENCE [LARGE SCALE GENOMIC DNA]</scope>
    <source>
        <strain evidence="8">WM001</strain>
    </source>
</reference>
<feature type="transmembrane region" description="Helical" evidence="7">
    <location>
        <begin position="112"/>
        <end position="129"/>
    </location>
</feature>
<keyword evidence="5 7" id="KW-1133">Transmembrane helix</keyword>
<comment type="caution">
    <text evidence="8">The sequence shown here is derived from an EMBL/GenBank/DDBJ whole genome shotgun (WGS) entry which is preliminary data.</text>
</comment>
<evidence type="ECO:0000256" key="7">
    <source>
        <dbReference type="SAM" id="Phobius"/>
    </source>
</evidence>
<feature type="transmembrane region" description="Helical" evidence="7">
    <location>
        <begin position="284"/>
        <end position="304"/>
    </location>
</feature>
<dbReference type="InterPro" id="IPR013936">
    <property type="entry name" value="CRT-like"/>
</dbReference>
<evidence type="ECO:0000256" key="1">
    <source>
        <dbReference type="ARBA" id="ARBA00004141"/>
    </source>
</evidence>
<evidence type="ECO:0000256" key="2">
    <source>
        <dbReference type="ARBA" id="ARBA00006690"/>
    </source>
</evidence>
<feature type="transmembrane region" description="Helical" evidence="7">
    <location>
        <begin position="82"/>
        <end position="106"/>
    </location>
</feature>
<keyword evidence="6 7" id="KW-0472">Membrane</keyword>
<dbReference type="PANTHER" id="PTHR13146">
    <property type="match status" value="1"/>
</dbReference>
<gene>
    <name evidence="8" type="ORF">SteCoe_1676</name>
</gene>
<evidence type="ECO:0000256" key="4">
    <source>
        <dbReference type="ARBA" id="ARBA00022692"/>
    </source>
</evidence>
<dbReference type="Proteomes" id="UP000187209">
    <property type="component" value="Unassembled WGS sequence"/>
</dbReference>
<evidence type="ECO:0000256" key="6">
    <source>
        <dbReference type="ARBA" id="ARBA00023136"/>
    </source>
</evidence>
<feature type="transmembrane region" description="Helical" evidence="7">
    <location>
        <begin position="141"/>
        <end position="161"/>
    </location>
</feature>
<proteinExistence type="inferred from homology"/>
<keyword evidence="3" id="KW-0813">Transport</keyword>
<evidence type="ECO:0000313" key="9">
    <source>
        <dbReference type="Proteomes" id="UP000187209"/>
    </source>
</evidence>
<dbReference type="EMBL" id="MPUH01000018">
    <property type="protein sequence ID" value="OMJ94984.1"/>
    <property type="molecule type" value="Genomic_DNA"/>
</dbReference>
<keyword evidence="4 7" id="KW-0812">Transmembrane</keyword>
<dbReference type="InterPro" id="IPR037185">
    <property type="entry name" value="EmrE-like"/>
</dbReference>
<dbReference type="GO" id="GO:0016020">
    <property type="term" value="C:membrane"/>
    <property type="evidence" value="ECO:0007669"/>
    <property type="project" value="UniProtKB-SubCell"/>
</dbReference>
<comment type="subcellular location">
    <subcellularLocation>
        <location evidence="1">Membrane</location>
        <topology evidence="1">Multi-pass membrane protein</topology>
    </subcellularLocation>
</comment>
<evidence type="ECO:0000313" key="8">
    <source>
        <dbReference type="EMBL" id="OMJ94984.1"/>
    </source>
</evidence>
<dbReference type="OrthoDB" id="300580at2759"/>
<dbReference type="Pfam" id="PF08627">
    <property type="entry name" value="CRT-like"/>
    <property type="match status" value="1"/>
</dbReference>
<feature type="transmembrane region" description="Helical" evidence="7">
    <location>
        <begin position="32"/>
        <end position="52"/>
    </location>
</feature>
<feature type="transmembrane region" description="Helical" evidence="7">
    <location>
        <begin position="207"/>
        <end position="229"/>
    </location>
</feature>
<dbReference type="AlphaFoldDB" id="A0A1R2D147"/>
<protein>
    <recommendedName>
        <fullName evidence="10">Sugar phosphate transporter domain-containing protein</fullName>
    </recommendedName>
</protein>
<dbReference type="SUPFAM" id="SSF103481">
    <property type="entry name" value="Multidrug resistance efflux transporter EmrE"/>
    <property type="match status" value="1"/>
</dbReference>
<feature type="transmembrane region" description="Helical" evidence="7">
    <location>
        <begin position="310"/>
        <end position="331"/>
    </location>
</feature>
<sequence>MIGVLLKGTLSTIVSKAMNEQSSEGEKYHHPYLQAASMFVGESICYGLFRLYSFVSKSKNKVTPLSPSKNLENNVYSKLGNFIFFFPAFFHLIASTISFIGLVFIAPSIYQMMKGFIVVIVAISSVLFLKKKIYRHQVLGCVLITLGIIIVGIVSIIYKASSASNPILGAGLVLFAQLFMGAMLITEELFFRKITIEPFHAQGIEGICGLVSYMFLLPVLNALPCTQAFCNNGFVENSLFAFKQIYANTLLATIVFSMIGVVAMFNWTGIAITKYTSSLARSTLKTTNAVFVWVVSIFLGWENFLWQQLIGFLILVSGTLIYNEILIIPLWGFKQAAYKRKAEKEKVNLLMVSEMQVFRNSSAFWSAEDHSSFL</sequence>
<keyword evidence="9" id="KW-1185">Reference proteome</keyword>
<evidence type="ECO:0000256" key="3">
    <source>
        <dbReference type="ARBA" id="ARBA00022448"/>
    </source>
</evidence>
<comment type="similarity">
    <text evidence="2">Belongs to the CRT-like transporter family.</text>
</comment>
<accession>A0A1R2D147</accession>